<dbReference type="GO" id="GO:0005737">
    <property type="term" value="C:cytoplasm"/>
    <property type="evidence" value="ECO:0007669"/>
    <property type="project" value="TreeGrafter"/>
</dbReference>
<organism evidence="6 7">
    <name type="scientific">Ilyomonas limi</name>
    <dbReference type="NCBI Taxonomy" id="2575867"/>
    <lineage>
        <taxon>Bacteria</taxon>
        <taxon>Pseudomonadati</taxon>
        <taxon>Bacteroidota</taxon>
        <taxon>Chitinophagia</taxon>
        <taxon>Chitinophagales</taxon>
        <taxon>Chitinophagaceae</taxon>
        <taxon>Ilyomonas</taxon>
    </lineage>
</organism>
<dbReference type="EMBL" id="SZQL01000011">
    <property type="protein sequence ID" value="TKK67467.1"/>
    <property type="molecule type" value="Genomic_DNA"/>
</dbReference>
<keyword evidence="2" id="KW-0210">Decarboxylase</keyword>
<dbReference type="GO" id="GO:0048040">
    <property type="term" value="F:UDP-glucuronate decarboxylase activity"/>
    <property type="evidence" value="ECO:0007669"/>
    <property type="project" value="TreeGrafter"/>
</dbReference>
<comment type="caution">
    <text evidence="6">The sequence shown here is derived from an EMBL/GenBank/DDBJ whole genome shotgun (WGS) entry which is preliminary data.</text>
</comment>
<dbReference type="Gene3D" id="3.40.50.720">
    <property type="entry name" value="NAD(P)-binding Rossmann-like Domain"/>
    <property type="match status" value="1"/>
</dbReference>
<evidence type="ECO:0000313" key="6">
    <source>
        <dbReference type="EMBL" id="TKK67467.1"/>
    </source>
</evidence>
<dbReference type="AlphaFoldDB" id="A0A4U3L1X9"/>
<evidence type="ECO:0000256" key="3">
    <source>
        <dbReference type="ARBA" id="ARBA00023027"/>
    </source>
</evidence>
<evidence type="ECO:0000256" key="1">
    <source>
        <dbReference type="ARBA" id="ARBA00001911"/>
    </source>
</evidence>
<gene>
    <name evidence="6" type="ORF">FC093_14340</name>
</gene>
<dbReference type="InterPro" id="IPR044516">
    <property type="entry name" value="UXS-like"/>
</dbReference>
<dbReference type="GO" id="GO:0042732">
    <property type="term" value="P:D-xylose metabolic process"/>
    <property type="evidence" value="ECO:0007669"/>
    <property type="project" value="InterPro"/>
</dbReference>
<name>A0A4U3L1X9_9BACT</name>
<dbReference type="OrthoDB" id="9801785at2"/>
<evidence type="ECO:0000259" key="5">
    <source>
        <dbReference type="Pfam" id="PF01370"/>
    </source>
</evidence>
<evidence type="ECO:0000256" key="2">
    <source>
        <dbReference type="ARBA" id="ARBA00022793"/>
    </source>
</evidence>
<dbReference type="InterPro" id="IPR036291">
    <property type="entry name" value="NAD(P)-bd_dom_sf"/>
</dbReference>
<dbReference type="InterPro" id="IPR001509">
    <property type="entry name" value="Epimerase_deHydtase"/>
</dbReference>
<feature type="domain" description="NAD-dependent epimerase/dehydratase" evidence="5">
    <location>
        <begin position="12"/>
        <end position="254"/>
    </location>
</feature>
<keyword evidence="3" id="KW-0520">NAD</keyword>
<evidence type="ECO:0000256" key="4">
    <source>
        <dbReference type="ARBA" id="ARBA00023239"/>
    </source>
</evidence>
<dbReference type="PANTHER" id="PTHR43078">
    <property type="entry name" value="UDP-GLUCURONIC ACID DECARBOXYLASE-RELATED"/>
    <property type="match status" value="1"/>
</dbReference>
<keyword evidence="7" id="KW-1185">Reference proteome</keyword>
<accession>A0A4U3L1X9</accession>
<keyword evidence="4" id="KW-0456">Lyase</keyword>
<sequence>MQIHTPATPKTVLVTGGAGFIGSHLVRKFLKSGGTVHVFDNMYTGRMDNLPEHPNLFFHAGSIMDLPALERLKACNFDVIFHLASVVGMRLATKYQQLVYDTATIGTLNVLNTFKNVPIVLFSSSAVYGMDNKCAVKESTPVDFEQLLQYDGGKLGYACGKYEMEQIGRRAAQNGRKVLIIRPFNVVGKRQLGTYGMVIPTFINQALQDKPLTIYDDGFQVRSFSYIQTFVSCLCKLMEHDEVWTADKNIVNIGTNKGHSINDLAGIVLQETKSHSLVKYHLYEDFFHNHKDVVYRVPDTAYGEQFYGKVEWPSLREIVKDILQNFTVEAAKTETQFSAS</sequence>
<protein>
    <submittedName>
        <fullName evidence="6">NAD-dependent epimerase/dehydratase family protein</fullName>
    </submittedName>
</protein>
<dbReference type="PANTHER" id="PTHR43078:SF6">
    <property type="entry name" value="UDP-GLUCURONIC ACID DECARBOXYLASE 1"/>
    <property type="match status" value="1"/>
</dbReference>
<comment type="cofactor">
    <cofactor evidence="1">
        <name>NAD(+)</name>
        <dbReference type="ChEBI" id="CHEBI:57540"/>
    </cofactor>
</comment>
<proteinExistence type="predicted"/>
<evidence type="ECO:0000313" key="7">
    <source>
        <dbReference type="Proteomes" id="UP000305848"/>
    </source>
</evidence>
<reference evidence="6 7" key="1">
    <citation type="submission" date="2019-05" db="EMBL/GenBank/DDBJ databases">
        <title>Panacibacter sp. strain 17mud1-8 Genome sequencing and assembly.</title>
        <authorList>
            <person name="Chhetri G."/>
        </authorList>
    </citation>
    <scope>NUCLEOTIDE SEQUENCE [LARGE SCALE GENOMIC DNA]</scope>
    <source>
        <strain evidence="6 7">17mud1-8</strain>
    </source>
</reference>
<dbReference type="RefSeq" id="WP_137262484.1">
    <property type="nucleotide sequence ID" value="NZ_SZQL01000011.1"/>
</dbReference>
<dbReference type="Pfam" id="PF01370">
    <property type="entry name" value="Epimerase"/>
    <property type="match status" value="1"/>
</dbReference>
<dbReference type="SUPFAM" id="SSF51735">
    <property type="entry name" value="NAD(P)-binding Rossmann-fold domains"/>
    <property type="match status" value="1"/>
</dbReference>
<dbReference type="GO" id="GO:0070403">
    <property type="term" value="F:NAD+ binding"/>
    <property type="evidence" value="ECO:0007669"/>
    <property type="project" value="InterPro"/>
</dbReference>
<dbReference type="Proteomes" id="UP000305848">
    <property type="component" value="Unassembled WGS sequence"/>
</dbReference>